<keyword evidence="9" id="KW-1185">Reference proteome</keyword>
<dbReference type="AlphaFoldDB" id="B9LT94"/>
<accession>B9LT94</accession>
<dbReference type="PROSITE" id="PS00609">
    <property type="entry name" value="GLYCOSYL_HYDROL_F32"/>
    <property type="match status" value="1"/>
</dbReference>
<dbReference type="InterPro" id="IPR051214">
    <property type="entry name" value="GH32_Enzymes"/>
</dbReference>
<dbReference type="eggNOG" id="arCOG08134">
    <property type="taxonomic scope" value="Archaea"/>
</dbReference>
<feature type="compositionally biased region" description="Low complexity" evidence="5">
    <location>
        <begin position="48"/>
        <end position="65"/>
    </location>
</feature>
<dbReference type="Pfam" id="PF00251">
    <property type="entry name" value="Glyco_hydro_32N"/>
    <property type="match status" value="1"/>
</dbReference>
<dbReference type="InterPro" id="IPR018053">
    <property type="entry name" value="Glyco_hydro_32_AS"/>
</dbReference>
<dbReference type="GO" id="GO:0004564">
    <property type="term" value="F:beta-fructofuranosidase activity"/>
    <property type="evidence" value="ECO:0007669"/>
    <property type="project" value="UniProtKB-EC"/>
</dbReference>
<evidence type="ECO:0000259" key="7">
    <source>
        <dbReference type="Pfam" id="PF08244"/>
    </source>
</evidence>
<dbReference type="PANTHER" id="PTHR43101">
    <property type="entry name" value="BETA-FRUCTOSIDASE"/>
    <property type="match status" value="1"/>
</dbReference>
<protein>
    <recommendedName>
        <fullName evidence="2">beta-fructofuranosidase</fullName>
        <ecNumber evidence="2">3.2.1.26</ecNumber>
    </recommendedName>
</protein>
<dbReference type="InterPro" id="IPR013320">
    <property type="entry name" value="ConA-like_dom_sf"/>
</dbReference>
<dbReference type="InterPro" id="IPR013148">
    <property type="entry name" value="Glyco_hydro_32_N"/>
</dbReference>
<dbReference type="InterPro" id="IPR001362">
    <property type="entry name" value="Glyco_hydro_32"/>
</dbReference>
<dbReference type="KEGG" id="hla:Hlac_2493"/>
<feature type="region of interest" description="Disordered" evidence="5">
    <location>
        <begin position="48"/>
        <end position="79"/>
    </location>
</feature>
<feature type="region of interest" description="Disordered" evidence="5">
    <location>
        <begin position="305"/>
        <end position="324"/>
    </location>
</feature>
<reference evidence="8 9" key="1">
    <citation type="journal article" date="2016" name="Stand. Genomic Sci.">
        <title>Complete genome sequence of the Antarctic Halorubrum lacusprofundi type strain ACAM 34.</title>
        <authorList>
            <person name="Anderson I.J."/>
            <person name="DasSarma P."/>
            <person name="Lucas S."/>
            <person name="Copeland A."/>
            <person name="Lapidus A."/>
            <person name="Del Rio T.G."/>
            <person name="Tice H."/>
            <person name="Dalin E."/>
            <person name="Bruce D.C."/>
            <person name="Goodwin L."/>
            <person name="Pitluck S."/>
            <person name="Sims D."/>
            <person name="Brettin T.S."/>
            <person name="Detter J.C."/>
            <person name="Han C.S."/>
            <person name="Larimer F."/>
            <person name="Hauser L."/>
            <person name="Land M."/>
            <person name="Ivanova N."/>
            <person name="Richardson P."/>
            <person name="Cavicchioli R."/>
            <person name="DasSarma S."/>
            <person name="Woese C.R."/>
            <person name="Kyrpides N.C."/>
        </authorList>
    </citation>
    <scope>NUCLEOTIDE SEQUENCE [LARGE SCALE GENOMIC DNA]</scope>
    <source>
        <strain evidence="9">ATCC 49239 / DSM 5036 / JCM 8891 / ACAM 34</strain>
    </source>
</reference>
<dbReference type="CDD" id="cd08996">
    <property type="entry name" value="GH32_FFase"/>
    <property type="match status" value="1"/>
</dbReference>
<proteinExistence type="inferred from homology"/>
<keyword evidence="3 8" id="KW-0378">Hydrolase</keyword>
<dbReference type="Gene3D" id="2.115.10.20">
    <property type="entry name" value="Glycosyl hydrolase domain, family 43"/>
    <property type="match status" value="1"/>
</dbReference>
<evidence type="ECO:0000256" key="5">
    <source>
        <dbReference type="SAM" id="MobiDB-lite"/>
    </source>
</evidence>
<keyword evidence="4" id="KW-0326">Glycosidase</keyword>
<feature type="domain" description="Glycosyl hydrolase family 32 N-terminal" evidence="6">
    <location>
        <begin position="320"/>
        <end position="622"/>
    </location>
</feature>
<evidence type="ECO:0000313" key="9">
    <source>
        <dbReference type="Proteomes" id="UP000000740"/>
    </source>
</evidence>
<dbReference type="PANTHER" id="PTHR43101:SF1">
    <property type="entry name" value="BETA-FRUCTOSIDASE"/>
    <property type="match status" value="1"/>
</dbReference>
<dbReference type="GeneID" id="7401545"/>
<evidence type="ECO:0000256" key="4">
    <source>
        <dbReference type="ARBA" id="ARBA00023295"/>
    </source>
</evidence>
<gene>
    <name evidence="8" type="ordered locus">Hlac_2493</name>
</gene>
<organism evidence="8 9">
    <name type="scientific">Halorubrum lacusprofundi (strain ATCC 49239 / DSM 5036 / JCM 8891 / ACAM 34)</name>
    <dbReference type="NCBI Taxonomy" id="416348"/>
    <lineage>
        <taxon>Archaea</taxon>
        <taxon>Methanobacteriati</taxon>
        <taxon>Methanobacteriota</taxon>
        <taxon>Stenosarchaea group</taxon>
        <taxon>Halobacteria</taxon>
        <taxon>Halobacteriales</taxon>
        <taxon>Haloferacaceae</taxon>
        <taxon>Halorubrum</taxon>
    </lineage>
</organism>
<dbReference type="InterPro" id="IPR013189">
    <property type="entry name" value="Glyco_hydro_32_C"/>
</dbReference>
<dbReference type="HOGENOM" id="CLU_001528_7_0_2"/>
<dbReference type="SMART" id="SM00640">
    <property type="entry name" value="Glyco_32"/>
    <property type="match status" value="1"/>
</dbReference>
<evidence type="ECO:0000256" key="2">
    <source>
        <dbReference type="ARBA" id="ARBA00012758"/>
    </source>
</evidence>
<dbReference type="SUPFAM" id="SSF75005">
    <property type="entry name" value="Arabinanase/levansucrase/invertase"/>
    <property type="match status" value="1"/>
</dbReference>
<dbReference type="Gene3D" id="2.60.120.560">
    <property type="entry name" value="Exo-inulinase, domain 1"/>
    <property type="match status" value="1"/>
</dbReference>
<dbReference type="CAZy" id="GH32">
    <property type="family name" value="Glycoside Hydrolase Family 32"/>
</dbReference>
<dbReference type="GO" id="GO:0005975">
    <property type="term" value="P:carbohydrate metabolic process"/>
    <property type="evidence" value="ECO:0007669"/>
    <property type="project" value="InterPro"/>
</dbReference>
<evidence type="ECO:0000256" key="1">
    <source>
        <dbReference type="ARBA" id="ARBA00009902"/>
    </source>
</evidence>
<dbReference type="RefSeq" id="WP_015911178.1">
    <property type="nucleotide sequence ID" value="NC_012029.1"/>
</dbReference>
<dbReference type="EC" id="3.2.1.26" evidence="2"/>
<evidence type="ECO:0000313" key="8">
    <source>
        <dbReference type="EMBL" id="ACM58066.1"/>
    </source>
</evidence>
<evidence type="ECO:0000256" key="3">
    <source>
        <dbReference type="ARBA" id="ARBA00022801"/>
    </source>
</evidence>
<name>B9LT94_HALLT</name>
<evidence type="ECO:0000259" key="6">
    <source>
        <dbReference type="Pfam" id="PF00251"/>
    </source>
</evidence>
<dbReference type="SUPFAM" id="SSF49899">
    <property type="entry name" value="Concanavalin A-like lectins/glucanases"/>
    <property type="match status" value="1"/>
</dbReference>
<sequence length="787" mass="85409">MTASPSRVGILTDGDFSEEQRAAADWLAARDGIAIERVAFDDLAAPISDASSESSTEVSAESSHPSPDESYPGLGVGDRRSRTDPLRRFDALWWHRAAPIAESDPLADAAEGIDRYLAAGGGLLLTLRAMASVDRLSVESVPPDRVGEDSLGEPTGVLWRSLYADHPAMASLEGLRHHVRERGTVPTVRYERVLPERGEPLASTLRGDTAIPDEVTAVSWRVGEGDERGGPGGAVVGLGAPVLFADPPGIDDHAHDLEVHDPDAPGLAGTRDCLVAGCLRSLAVDDGTPARPTDADDMRRLRDRIDDAGEDGPGGRPKYHLTPPANWLNDPNGLIRWDGRYHVFYQYNPGGPFHNTIHWGHAVSDDLVTWRDEPVALSPSPDGPDRDGCWSGCAVDDDGTPTLLYTGGNGRDQLPCLATTDDPDLRSWEKYEGNPVIESPPADLDVLETEHWRAEFRDHNVWREDGRWHHLVGTGLVDGGGAALLYTGETLTEWTYEGPLLAGGPDAGAVWECPELLDLGDRRLLHVSDYENVVYFLGTVEDGEFVVDSEGVLDHGDFYAPQSLSDSNRGAEDETDTERSLTWGWLPEARDVDAQWDAGWSGALSLPRVIETAPDGDLRQRPADEATDLRTERLADGETVALAPDDQRRLDVSGAAIEIEIEIALDDAEAVEISVFETPDRAEHTPIRYARDGTLSIDRTPSSRDPRAFADAQSMAVPPYDEPLSLRVFLDRSVIEIYANGRHCLTSRVYPTRDDAVGVSARAEGGRAEIASLSAWELGEAMPTDGD</sequence>
<dbReference type="EMBL" id="CP001365">
    <property type="protein sequence ID" value="ACM58066.1"/>
    <property type="molecule type" value="Genomic_DNA"/>
</dbReference>
<dbReference type="InterPro" id="IPR023296">
    <property type="entry name" value="Glyco_hydro_beta-prop_sf"/>
</dbReference>
<feature type="domain" description="Glycosyl hydrolase family 32 C-terminal" evidence="7">
    <location>
        <begin position="642"/>
        <end position="777"/>
    </location>
</feature>
<dbReference type="Proteomes" id="UP000000740">
    <property type="component" value="Chromosome 1"/>
</dbReference>
<dbReference type="Pfam" id="PF08244">
    <property type="entry name" value="Glyco_hydro_32C"/>
    <property type="match status" value="1"/>
</dbReference>
<comment type="similarity">
    <text evidence="1">Belongs to the glycosyl hydrolase 32 family.</text>
</comment>